<dbReference type="CDD" id="cd00104">
    <property type="entry name" value="KAZAL_FS"/>
    <property type="match status" value="1"/>
</dbReference>
<dbReference type="AlphaFoldDB" id="A0A0P0CSA8"/>
<dbReference type="InterPro" id="IPR036058">
    <property type="entry name" value="Kazal_dom_sf"/>
</dbReference>
<dbReference type="OrthoDB" id="9800302at2"/>
<dbReference type="PROSITE" id="PS51465">
    <property type="entry name" value="KAZAL_2"/>
    <property type="match status" value="1"/>
</dbReference>
<dbReference type="KEGG" id="rti:DC20_02575"/>
<dbReference type="Proteomes" id="UP000061382">
    <property type="component" value="Chromosome"/>
</dbReference>
<reference evidence="3 4" key="1">
    <citation type="submission" date="2015-08" db="EMBL/GenBank/DDBJ databases">
        <title>Complete genome sequence of Rufibacter tibetensis strain 1351t, a radiation-resistant bacterium from tibet plateau.</title>
        <authorList>
            <person name="Dai J."/>
        </authorList>
    </citation>
    <scope>NUCLEOTIDE SEQUENCE [LARGE SCALE GENOMIC DNA]</scope>
    <source>
        <strain evidence="3 4">1351</strain>
    </source>
</reference>
<evidence type="ECO:0000313" key="3">
    <source>
        <dbReference type="EMBL" id="ALI98063.1"/>
    </source>
</evidence>
<dbReference type="EMBL" id="CP012643">
    <property type="protein sequence ID" value="ALI98063.1"/>
    <property type="molecule type" value="Genomic_DNA"/>
</dbReference>
<evidence type="ECO:0000313" key="4">
    <source>
        <dbReference type="Proteomes" id="UP000061382"/>
    </source>
</evidence>
<keyword evidence="1" id="KW-0732">Signal</keyword>
<organism evidence="3 4">
    <name type="scientific">Rufibacter tibetensis</name>
    <dbReference type="NCBI Taxonomy" id="512763"/>
    <lineage>
        <taxon>Bacteria</taxon>
        <taxon>Pseudomonadati</taxon>
        <taxon>Bacteroidota</taxon>
        <taxon>Cytophagia</taxon>
        <taxon>Cytophagales</taxon>
        <taxon>Hymenobacteraceae</taxon>
        <taxon>Rufibacter</taxon>
    </lineage>
</organism>
<feature type="domain" description="Kazal-like" evidence="2">
    <location>
        <begin position="23"/>
        <end position="77"/>
    </location>
</feature>
<dbReference type="Gene3D" id="3.30.60.30">
    <property type="match status" value="1"/>
</dbReference>
<name>A0A0P0CSA8_9BACT</name>
<dbReference type="Pfam" id="PF00050">
    <property type="entry name" value="Kazal_1"/>
    <property type="match status" value="1"/>
</dbReference>
<evidence type="ECO:0000259" key="2">
    <source>
        <dbReference type="PROSITE" id="PS51465"/>
    </source>
</evidence>
<dbReference type="SUPFAM" id="SSF100895">
    <property type="entry name" value="Kazal-type serine protease inhibitors"/>
    <property type="match status" value="1"/>
</dbReference>
<accession>A0A0P0CSA8</accession>
<gene>
    <name evidence="3" type="ORF">DC20_02575</name>
</gene>
<protein>
    <recommendedName>
        <fullName evidence="2">Kazal-like domain-containing protein</fullName>
    </recommendedName>
</protein>
<evidence type="ECO:0000256" key="1">
    <source>
        <dbReference type="SAM" id="SignalP"/>
    </source>
</evidence>
<sequence>MKKSLVFAGLAVLLSAWGCKTNEQTASACIDPAKIDNERACTMQYEPVCGCDGKTYGNSCSAESKGVTSYTSGECPVKGTNN</sequence>
<dbReference type="InterPro" id="IPR002350">
    <property type="entry name" value="Kazal_dom"/>
</dbReference>
<feature type="signal peptide" evidence="1">
    <location>
        <begin position="1"/>
        <end position="18"/>
    </location>
</feature>
<proteinExistence type="predicted"/>
<dbReference type="RefSeq" id="WP_062542393.1">
    <property type="nucleotide sequence ID" value="NZ_CP012643.1"/>
</dbReference>
<dbReference type="STRING" id="512763.DC20_02575"/>
<feature type="chain" id="PRO_5006042817" description="Kazal-like domain-containing protein" evidence="1">
    <location>
        <begin position="19"/>
        <end position="82"/>
    </location>
</feature>
<keyword evidence="4" id="KW-1185">Reference proteome</keyword>
<dbReference type="PATRIC" id="fig|512763.3.peg.571"/>